<dbReference type="VEuPathDB" id="FungiDB:EYZ11_011319"/>
<proteinExistence type="predicted"/>
<evidence type="ECO:0000313" key="2">
    <source>
        <dbReference type="EMBL" id="THC89228.1"/>
    </source>
</evidence>
<sequence>MAVAVLRQILLPTDMKDMHPSTPSKEQWDANWVGEGTPAPPPPLLLVVVGAAVIADAWIPGVEISQGYPILGGQGAALVAGDEMVFVTVWNSNADTVLCLERAAVIANAGIPRYSKKDLNSGSCVLDEGLGVPERGVFHDDDDGDSEDVWDNGNLEPYKPPSSKQLRRHHRKTVVAAENWRLANASSPVQVVESVFYKARNDDDTEKPDAVDLSQFFNYQYFACPARGTRNPTLTDFRCKHFKTEPNANNILLAATPR</sequence>
<dbReference type="EMBL" id="SOSA01000688">
    <property type="protein sequence ID" value="THC89228.1"/>
    <property type="molecule type" value="Genomic_DNA"/>
</dbReference>
<protein>
    <submittedName>
        <fullName evidence="2">Uncharacterized protein</fullName>
    </submittedName>
</protein>
<organism evidence="2 3">
    <name type="scientific">Aspergillus tanneri</name>
    <dbReference type="NCBI Taxonomy" id="1220188"/>
    <lineage>
        <taxon>Eukaryota</taxon>
        <taxon>Fungi</taxon>
        <taxon>Dikarya</taxon>
        <taxon>Ascomycota</taxon>
        <taxon>Pezizomycotina</taxon>
        <taxon>Eurotiomycetes</taxon>
        <taxon>Eurotiomycetidae</taxon>
        <taxon>Eurotiales</taxon>
        <taxon>Aspergillaceae</taxon>
        <taxon>Aspergillus</taxon>
        <taxon>Aspergillus subgen. Circumdati</taxon>
    </lineage>
</organism>
<accession>A0A4S3J590</accession>
<feature type="compositionally biased region" description="Acidic residues" evidence="1">
    <location>
        <begin position="140"/>
        <end position="150"/>
    </location>
</feature>
<dbReference type="STRING" id="1220188.A0A4S3J590"/>
<gene>
    <name evidence="2" type="ORF">EYZ11_011319</name>
</gene>
<name>A0A4S3J590_9EURO</name>
<evidence type="ECO:0000256" key="1">
    <source>
        <dbReference type="SAM" id="MobiDB-lite"/>
    </source>
</evidence>
<dbReference type="Proteomes" id="UP000308092">
    <property type="component" value="Unassembled WGS sequence"/>
</dbReference>
<feature type="region of interest" description="Disordered" evidence="1">
    <location>
        <begin position="136"/>
        <end position="169"/>
    </location>
</feature>
<dbReference type="AlphaFoldDB" id="A0A4S3J590"/>
<reference evidence="2 3" key="1">
    <citation type="submission" date="2019-03" db="EMBL/GenBank/DDBJ databases">
        <title>The genome sequence of a newly discovered highly antifungal drug resistant Aspergillus species, Aspergillus tanneri NIH 1004.</title>
        <authorList>
            <person name="Mounaud S."/>
            <person name="Singh I."/>
            <person name="Joardar V."/>
            <person name="Pakala S."/>
            <person name="Pakala S."/>
            <person name="Venepally P."/>
            <person name="Hoover J."/>
            <person name="Nierman W."/>
            <person name="Chung J."/>
            <person name="Losada L."/>
        </authorList>
    </citation>
    <scope>NUCLEOTIDE SEQUENCE [LARGE SCALE GENOMIC DNA]</scope>
    <source>
        <strain evidence="2 3">NIH1004</strain>
    </source>
</reference>
<comment type="caution">
    <text evidence="2">The sequence shown here is derived from an EMBL/GenBank/DDBJ whole genome shotgun (WGS) entry which is preliminary data.</text>
</comment>
<evidence type="ECO:0000313" key="3">
    <source>
        <dbReference type="Proteomes" id="UP000308092"/>
    </source>
</evidence>
<keyword evidence="3" id="KW-1185">Reference proteome</keyword>